<evidence type="ECO:0000259" key="2">
    <source>
        <dbReference type="Pfam" id="PF13116"/>
    </source>
</evidence>
<name>A0A432YUA9_9GAMM</name>
<evidence type="ECO:0000313" key="3">
    <source>
        <dbReference type="EMBL" id="RUO66910.1"/>
    </source>
</evidence>
<protein>
    <submittedName>
        <fullName evidence="3">TIGR02099 family protein</fullName>
    </submittedName>
</protein>
<feature type="region of interest" description="Disordered" evidence="1">
    <location>
        <begin position="1258"/>
        <end position="1296"/>
    </location>
</feature>
<sequence length="1296" mass="143819">MRALSWVLKKLWLLLAIALVLVAVVLSLLRYSLPYLPDLTQPLENELEARFQQPVSISDLSMAWTQQGPSVVLENLSLSADDNAKVKFKVAEVHVVLNFWQSIVQQQFVADEFILDNANVAIDLRQLNDVSDDDTFDIDNLSELFLHQLEKFSIHQGQVFLTNLRGVTRRIDLERLSWVNEGARHRAVGSLRMDDFATNALDVIVDLKGDTWSDLTGQFYVNAQNIDISPWLEERLGDVDVQESDVNFTGWLDIQNGELFEGLLQLRQNRITWKYKGVEQAHWLDIPGGKVILRPQEDGWLMNSLPMTLNSSAGSVRVPRIAWQNENNIHDISVSNVDIDNATSLLTLLPFTSEETSQWIKKTGISGQVDGQYRLHPIVGSQWRVDGKGLSIEGGNNTPSVSGLRMSVSQISNKAQWRLYGSDVSLASRHLSPEQAWNINELDLSGSWMTNNTGWSVSLTKAQLQVNDLRLAGSAQLSSNSVSGKMHIDSFIYSNEPFSVETARQLLPQAMGKGVQSYLSGALQAGRLSGIEAVWRGEVDSFASGGFESVFNARVGFESLNFKFQSDWLALENTPIHLDFYQNSLFMHAKTGSIGSARVNNVSAQIPNLTDGSVGLQIQAQASGEAEQVYEVFQNSPLDSVTETFNQLNPEGKVTGRMELDIPFDESREVGVFVEAPLAGVQVTVDAIKQQFNVKQGILTINNAKVSTSDLVMNWYGMPVTASVNGDESRQGYELAIQTALDWQTEPLFKQFPYDQWEEFFYGAVNGESSVTLQFVGDNFNVEADGQYDLTGLETYLPAPLQKSFGEGWQFRFSLNGQNDDYVINGNIDERANFEGEWQLDKAGWKKATLTIGNDNEADDVSRGFAVLAQLDEADIGRWYSLIYALAGGESSSEPASSASNPWLPDSIHVSTPNLKWAEQSFGAADVRSWPEQNKWQVQVNSDKAVLNVGIPKEFMSEGIDVRADYLVLSTDIELPDSEGDDESKWNWLGKVPPVTVNCRSCRINEHNLGEVDLAISPIEATSQVKGFTIDRLNVTRNGDSIQTNGVWRYENEQAYSKLNGRLNTSDLGELLRQFGIETAIRDSSANIEFDLSWDDHLHQPSWPSLDGEISWSLGKGYLAEVSDGGARIFSILSLDSILRKLTLDFRDIFSQGMFFTELSGSAAIEDGVAQTDDARLLGSAGDMDIRGWTDMASGELNYNLTYAPKVTSSLPVILAWMVNPPSGLAALLIDKVLHDAKVISKLRYEVSGTIENPVVQEIERDSRPVDLPELEEDSTDSEVNDEEGATDRGANEQPL</sequence>
<dbReference type="InterPro" id="IPR025263">
    <property type="entry name" value="YhdP_central"/>
</dbReference>
<dbReference type="InterPro" id="IPR011836">
    <property type="entry name" value="YhdP"/>
</dbReference>
<dbReference type="EMBL" id="PIQA01000003">
    <property type="protein sequence ID" value="RUO66910.1"/>
    <property type="molecule type" value="Genomic_DNA"/>
</dbReference>
<comment type="caution">
    <text evidence="3">The sequence shown here is derived from an EMBL/GenBank/DDBJ whole genome shotgun (WGS) entry which is preliminary data.</text>
</comment>
<feature type="domain" description="YhdP central" evidence="2">
    <location>
        <begin position="6"/>
        <end position="1256"/>
    </location>
</feature>
<reference evidence="3 4" key="1">
    <citation type="journal article" date="2011" name="Front. Microbiol.">
        <title>Genomic signatures of strain selection and enhancement in Bacillus atrophaeus var. globigii, a historical biowarfare simulant.</title>
        <authorList>
            <person name="Gibbons H.S."/>
            <person name="Broomall S.M."/>
            <person name="McNew L.A."/>
            <person name="Daligault H."/>
            <person name="Chapman C."/>
            <person name="Bruce D."/>
            <person name="Karavis M."/>
            <person name="Krepps M."/>
            <person name="McGregor P.A."/>
            <person name="Hong C."/>
            <person name="Park K.H."/>
            <person name="Akmal A."/>
            <person name="Feldman A."/>
            <person name="Lin J.S."/>
            <person name="Chang W.E."/>
            <person name="Higgs B.W."/>
            <person name="Demirev P."/>
            <person name="Lindquist J."/>
            <person name="Liem A."/>
            <person name="Fochler E."/>
            <person name="Read T.D."/>
            <person name="Tapia R."/>
            <person name="Johnson S."/>
            <person name="Bishop-Lilly K.A."/>
            <person name="Detter C."/>
            <person name="Han C."/>
            <person name="Sozhamannan S."/>
            <person name="Rosenzweig C.N."/>
            <person name="Skowronski E.W."/>
        </authorList>
    </citation>
    <scope>NUCLEOTIDE SEQUENCE [LARGE SCALE GENOMIC DNA]</scope>
    <source>
        <strain evidence="3 4">TPS4-2</strain>
    </source>
</reference>
<dbReference type="PANTHER" id="PTHR38690:SF1">
    <property type="entry name" value="PROTEASE"/>
    <property type="match status" value="1"/>
</dbReference>
<dbReference type="NCBIfam" id="TIGR02099">
    <property type="entry name" value="YhdP family protein"/>
    <property type="match status" value="1"/>
</dbReference>
<dbReference type="RefSeq" id="WP_126752022.1">
    <property type="nucleotide sequence ID" value="NZ_JBHUMT010000013.1"/>
</dbReference>
<dbReference type="Proteomes" id="UP000288361">
    <property type="component" value="Unassembled WGS sequence"/>
</dbReference>
<feature type="compositionally biased region" description="Basic and acidic residues" evidence="1">
    <location>
        <begin position="1258"/>
        <end position="1267"/>
    </location>
</feature>
<organism evidence="3 4">
    <name type="scientific">Idiomarina piscisalsi</name>
    <dbReference type="NCBI Taxonomy" id="1096243"/>
    <lineage>
        <taxon>Bacteria</taxon>
        <taxon>Pseudomonadati</taxon>
        <taxon>Pseudomonadota</taxon>
        <taxon>Gammaproteobacteria</taxon>
        <taxon>Alteromonadales</taxon>
        <taxon>Idiomarinaceae</taxon>
        <taxon>Idiomarina</taxon>
    </lineage>
</organism>
<feature type="compositionally biased region" description="Acidic residues" evidence="1">
    <location>
        <begin position="1269"/>
        <end position="1285"/>
    </location>
</feature>
<dbReference type="PANTHER" id="PTHR38690">
    <property type="entry name" value="PROTEASE-RELATED"/>
    <property type="match status" value="1"/>
</dbReference>
<evidence type="ECO:0000256" key="1">
    <source>
        <dbReference type="SAM" id="MobiDB-lite"/>
    </source>
</evidence>
<gene>
    <name evidence="3" type="ORF">CWI73_06470</name>
</gene>
<feature type="compositionally biased region" description="Basic and acidic residues" evidence="1">
    <location>
        <begin position="1286"/>
        <end position="1296"/>
    </location>
</feature>
<accession>A0A432YUA9</accession>
<dbReference type="Pfam" id="PF13116">
    <property type="entry name" value="YhdP"/>
    <property type="match status" value="1"/>
</dbReference>
<proteinExistence type="predicted"/>
<evidence type="ECO:0000313" key="4">
    <source>
        <dbReference type="Proteomes" id="UP000288361"/>
    </source>
</evidence>